<sequence>MSMVLNVIQCKCPNCKKGKMFSNRGNILLFKIPEMKTRCEVCDFKFEKEPGFFFGAMFVSYALAVGQMIISLVIFWQIIDFSPLKVFLIIALIALLLSTLNYKIARSIWVHLFYKKPLKSTINKLD</sequence>
<comment type="caution">
    <text evidence="2">The sequence shown here is derived from an EMBL/GenBank/DDBJ whole genome shotgun (WGS) entry which is preliminary data.</text>
</comment>
<feature type="transmembrane region" description="Helical" evidence="1">
    <location>
        <begin position="52"/>
        <end position="78"/>
    </location>
</feature>
<evidence type="ECO:0000313" key="3">
    <source>
        <dbReference type="Proteomes" id="UP000627521"/>
    </source>
</evidence>
<keyword evidence="3" id="KW-1185">Reference proteome</keyword>
<evidence type="ECO:0000256" key="1">
    <source>
        <dbReference type="SAM" id="Phobius"/>
    </source>
</evidence>
<organism evidence="2 3">
    <name type="scientific">Olleya marilimosa</name>
    <dbReference type="NCBI Taxonomy" id="272164"/>
    <lineage>
        <taxon>Bacteria</taxon>
        <taxon>Pseudomonadati</taxon>
        <taxon>Bacteroidota</taxon>
        <taxon>Flavobacteriia</taxon>
        <taxon>Flavobacteriales</taxon>
        <taxon>Flavobacteriaceae</taxon>
    </lineage>
</organism>
<evidence type="ECO:0000313" key="2">
    <source>
        <dbReference type="EMBL" id="MBD3863896.1"/>
    </source>
</evidence>
<dbReference type="Proteomes" id="UP000627521">
    <property type="component" value="Unassembled WGS sequence"/>
</dbReference>
<keyword evidence="1" id="KW-0472">Membrane</keyword>
<proteinExistence type="predicted"/>
<accession>A0ABR8LWB5</accession>
<keyword evidence="1" id="KW-1133">Transmembrane helix</keyword>
<gene>
    <name evidence="2" type="ORF">IEG06_10575</name>
</gene>
<dbReference type="EMBL" id="JACXXH010000005">
    <property type="protein sequence ID" value="MBD3863896.1"/>
    <property type="molecule type" value="Genomic_DNA"/>
</dbReference>
<dbReference type="InterPro" id="IPR009325">
    <property type="entry name" value="DUF983"/>
</dbReference>
<name>A0ABR8LWB5_9FLAO</name>
<feature type="transmembrane region" description="Helical" evidence="1">
    <location>
        <begin position="84"/>
        <end position="102"/>
    </location>
</feature>
<reference evidence="2 3" key="1">
    <citation type="submission" date="2020-09" db="EMBL/GenBank/DDBJ databases">
        <title>Bacillus nautilus sp. nov., Chryseoglobus crepusculi sp. nov, and Psychrobacter noctis sp. nov., isolated from deep-sea sponges from the equatorial Atlantic.</title>
        <authorList>
            <person name="Stennett H.L."/>
            <person name="Williams S.E."/>
        </authorList>
    </citation>
    <scope>NUCLEOTIDE SEQUENCE [LARGE SCALE GENOMIC DNA]</scope>
    <source>
        <strain evidence="2 3">28M-24</strain>
    </source>
</reference>
<protein>
    <submittedName>
        <fullName evidence="2">DUF983 domain-containing protein</fullName>
    </submittedName>
</protein>
<keyword evidence="1" id="KW-0812">Transmembrane</keyword>
<dbReference type="Pfam" id="PF06170">
    <property type="entry name" value="DUF983"/>
    <property type="match status" value="1"/>
</dbReference>